<dbReference type="Proteomes" id="UP001232493">
    <property type="component" value="Chromosome"/>
</dbReference>
<dbReference type="InterPro" id="IPR003331">
    <property type="entry name" value="UDP_GlcNAc_Epimerase_2_dom"/>
</dbReference>
<reference evidence="3 4" key="1">
    <citation type="submission" date="2021-02" db="EMBL/GenBank/DDBJ databases">
        <title>Characterization of Marinitoga sp. nov. str. BP5-C20A.</title>
        <authorList>
            <person name="Erauso G."/>
            <person name="Postec A."/>
        </authorList>
    </citation>
    <scope>NUCLEOTIDE SEQUENCE [LARGE SCALE GENOMIC DNA]</scope>
    <source>
        <strain evidence="3 4">BP5-C20A</strain>
    </source>
</reference>
<dbReference type="RefSeq" id="WP_280997110.1">
    <property type="nucleotide sequence ID" value="NZ_CP069362.1"/>
</dbReference>
<organism evidence="3 4">
    <name type="scientific">Marinitoga aeolica</name>
    <dbReference type="NCBI Taxonomy" id="2809031"/>
    <lineage>
        <taxon>Bacteria</taxon>
        <taxon>Thermotogati</taxon>
        <taxon>Thermotogota</taxon>
        <taxon>Thermotogae</taxon>
        <taxon>Petrotogales</taxon>
        <taxon>Petrotogaceae</taxon>
        <taxon>Marinitoga</taxon>
    </lineage>
</organism>
<feature type="domain" description="UDP-N-acetylglucosamine 2-epimerase" evidence="2">
    <location>
        <begin position="222"/>
        <end position="441"/>
    </location>
</feature>
<evidence type="ECO:0000256" key="1">
    <source>
        <dbReference type="RuleBase" id="RU003513"/>
    </source>
</evidence>
<dbReference type="EMBL" id="CP069362">
    <property type="protein sequence ID" value="WGS63893.1"/>
    <property type="molecule type" value="Genomic_DNA"/>
</dbReference>
<evidence type="ECO:0000259" key="2">
    <source>
        <dbReference type="Pfam" id="PF02350"/>
    </source>
</evidence>
<protein>
    <submittedName>
        <fullName evidence="3">UDP-N-acetylglucosamine 2-epimerase</fullName>
    </submittedName>
</protein>
<proteinExistence type="inferred from homology"/>
<accession>A0ABY8PMX7</accession>
<dbReference type="Pfam" id="PF02350">
    <property type="entry name" value="Epimerase_2"/>
    <property type="match status" value="1"/>
</dbReference>
<name>A0ABY8PMX7_9BACT</name>
<keyword evidence="1" id="KW-0413">Isomerase</keyword>
<gene>
    <name evidence="3" type="ORF">JRV97_05800</name>
</gene>
<keyword evidence="4" id="KW-1185">Reference proteome</keyword>
<evidence type="ECO:0000313" key="4">
    <source>
        <dbReference type="Proteomes" id="UP001232493"/>
    </source>
</evidence>
<dbReference type="SUPFAM" id="SSF53756">
    <property type="entry name" value="UDP-Glycosyltransferase/glycogen phosphorylase"/>
    <property type="match status" value="1"/>
</dbReference>
<sequence>METLRSWFNNNKIYYKNYNLLTILVAKKYLQILNENYYSMNIKLKLKKIIENLIIKYSHIFKPKILTSRINSLANKNFYIVNFNPDEVKTFLHIHNIIKFDNNAVVGTVSKKTYKYYKMLKIPVIFFDIKYKLKHDKFTFDKNFSANEFLMLHRAAALIDTLEKTIIKYQYPKTLITVQDYYYFDSIFANFFKNKIPTITLQHGLISKMENKDNSLWNFVFSDYIIVWGKSQKEILKYYNINESKIKALGTARYDDYFINNINNINYNTKIIDNKILFSIQPLNLLEKDLINYMIKLIGKITKNNEYELFLRFHPGNSKEAKKEFINSLKRENIINFKVSEEEDVIKDIISSRIVLSNRSGIAYETMLFNKPLIEYYSIDNNTFDYRNAVINALDIDEIIQYIDRIFKEEKFLLDVLKKQKKFINQYFKQPPSSKRILEFINNQSKKSGGK</sequence>
<evidence type="ECO:0000313" key="3">
    <source>
        <dbReference type="EMBL" id="WGS63893.1"/>
    </source>
</evidence>
<comment type="similarity">
    <text evidence="1">Belongs to the UDP-N-acetylglucosamine 2-epimerase family.</text>
</comment>